<gene>
    <name evidence="2" type="ORF">FCL54_06650</name>
</gene>
<dbReference type="InterPro" id="IPR016181">
    <property type="entry name" value="Acyl_CoA_acyltransferase"/>
</dbReference>
<dbReference type="SUPFAM" id="SSF55729">
    <property type="entry name" value="Acyl-CoA N-acyltransferases (Nat)"/>
    <property type="match status" value="1"/>
</dbReference>
<keyword evidence="3" id="KW-1185">Reference proteome</keyword>
<evidence type="ECO:0000313" key="2">
    <source>
        <dbReference type="EMBL" id="TLS38211.1"/>
    </source>
</evidence>
<comment type="caution">
    <text evidence="2">The sequence shown here is derived from an EMBL/GenBank/DDBJ whole genome shotgun (WGS) entry which is preliminary data.</text>
</comment>
<dbReference type="Pfam" id="PF00583">
    <property type="entry name" value="Acetyltransf_1"/>
    <property type="match status" value="1"/>
</dbReference>
<dbReference type="CDD" id="cd04301">
    <property type="entry name" value="NAT_SF"/>
    <property type="match status" value="1"/>
</dbReference>
<name>A0A5R9F5A1_9BACL</name>
<evidence type="ECO:0000313" key="3">
    <source>
        <dbReference type="Proteomes" id="UP000308230"/>
    </source>
</evidence>
<organism evidence="2 3">
    <name type="scientific">Exobacillus caeni</name>
    <dbReference type="NCBI Taxonomy" id="2574798"/>
    <lineage>
        <taxon>Bacteria</taxon>
        <taxon>Bacillati</taxon>
        <taxon>Bacillota</taxon>
        <taxon>Bacilli</taxon>
        <taxon>Bacillales</taxon>
        <taxon>Guptibacillaceae</taxon>
        <taxon>Exobacillus</taxon>
    </lineage>
</organism>
<accession>A0A5R9F5A1</accession>
<dbReference type="GO" id="GO:0016747">
    <property type="term" value="F:acyltransferase activity, transferring groups other than amino-acyl groups"/>
    <property type="evidence" value="ECO:0007669"/>
    <property type="project" value="InterPro"/>
</dbReference>
<reference evidence="2 3" key="1">
    <citation type="submission" date="2019-04" db="EMBL/GenBank/DDBJ databases">
        <title>Bacillus caeni sp. nov., a bacterium isolated from mangrove sediment.</title>
        <authorList>
            <person name="Huang H."/>
            <person name="Mo K."/>
            <person name="Hu Y."/>
        </authorList>
    </citation>
    <scope>NUCLEOTIDE SEQUENCE [LARGE SCALE GENOMIC DNA]</scope>
    <source>
        <strain evidence="2 3">HB172195</strain>
    </source>
</reference>
<dbReference type="InterPro" id="IPR000182">
    <property type="entry name" value="GNAT_dom"/>
</dbReference>
<dbReference type="AlphaFoldDB" id="A0A5R9F5A1"/>
<sequence>MNIIIEKALRKDKSVLKQLMEFYLYDFSEFINIDVNEHGYYGYTYIDHYWTDENRWPFFIKVDGNFAGFVLVLQDKEEYYISEFFVMKRYRRNGVGKLAAFEAFKQFKGKWIVTQILSNKPAQHFWRSAISEFTGGDFVETTDENVVKQVFVS</sequence>
<dbReference type="PROSITE" id="PS51186">
    <property type="entry name" value="GNAT"/>
    <property type="match status" value="1"/>
</dbReference>
<protein>
    <submittedName>
        <fullName evidence="2">GNAT family N-acetyltransferase</fullName>
    </submittedName>
</protein>
<dbReference type="RefSeq" id="WP_138124535.1">
    <property type="nucleotide sequence ID" value="NZ_SWLG01000004.1"/>
</dbReference>
<evidence type="ECO:0000259" key="1">
    <source>
        <dbReference type="PROSITE" id="PS51186"/>
    </source>
</evidence>
<dbReference type="Gene3D" id="3.40.630.30">
    <property type="match status" value="1"/>
</dbReference>
<dbReference type="EMBL" id="SWLG01000004">
    <property type="protein sequence ID" value="TLS38211.1"/>
    <property type="molecule type" value="Genomic_DNA"/>
</dbReference>
<dbReference type="Proteomes" id="UP000308230">
    <property type="component" value="Unassembled WGS sequence"/>
</dbReference>
<dbReference type="OrthoDB" id="8479334at2"/>
<feature type="domain" description="N-acetyltransferase" evidence="1">
    <location>
        <begin position="14"/>
        <end position="153"/>
    </location>
</feature>
<proteinExistence type="predicted"/>
<keyword evidence="2" id="KW-0808">Transferase</keyword>